<dbReference type="PANTHER" id="PTHR31840:SF1">
    <property type="entry name" value="COILED-COIL DOMAIN-CONTAINING PROTEIN 97"/>
    <property type="match status" value="1"/>
</dbReference>
<organism evidence="4">
    <name type="scientific">Drosophila grimshawi</name>
    <name type="common">Hawaiian fruit fly</name>
    <name type="synonym">Idiomyia grimshawi</name>
    <dbReference type="NCBI Taxonomy" id="7222"/>
    <lineage>
        <taxon>Eukaryota</taxon>
        <taxon>Metazoa</taxon>
        <taxon>Ecdysozoa</taxon>
        <taxon>Arthropoda</taxon>
        <taxon>Hexapoda</taxon>
        <taxon>Insecta</taxon>
        <taxon>Pterygota</taxon>
        <taxon>Neoptera</taxon>
        <taxon>Endopterygota</taxon>
        <taxon>Diptera</taxon>
        <taxon>Brachycera</taxon>
        <taxon>Muscomorpha</taxon>
        <taxon>Ephydroidea</taxon>
        <taxon>Drosophilidae</taxon>
        <taxon>Drosophila</taxon>
        <taxon>Hawaiian Drosophila</taxon>
    </lineage>
</organism>
<feature type="domain" description="CCD97-like C-terminal" evidence="2">
    <location>
        <begin position="121"/>
        <end position="313"/>
    </location>
</feature>
<dbReference type="InParanoid" id="B4JBW2"/>
<dbReference type="AlphaFoldDB" id="B4JBW2"/>
<sequence length="358" mass="41602">MTQTEIADSESNSQAAELPTQLVDIFKALAENESIVFKSQQIDDPELNLLEKQQIVQEAFNKNRENFLIRFGSHLDDGQLNELQSLAIKEPIKPDESLEDIRLLLDDFKRKLHTRSICVKNRRYQAMEQLLQKGEYFSEHEMMQRAPELYQELVGQYLTEAEKKQRDSYDVRNTSFSGILMHTLEQRQRDELLQQIDTSLREEQETTTPMAAPLNDCDVPDACRQQWGGFADDEPVACSTSRNIGPPAGRITTAEYYNPAERELLRNEFMGLMKERFLSGQDQDFDYASVDDNAQLDDLKQIERDEEDAYFESSDNDDDHNKEEVRPVAPERRSSNDEDEDELDVYMRHLNKHPSLQH</sequence>
<dbReference type="Proteomes" id="UP000001070">
    <property type="component" value="Unassembled WGS sequence"/>
</dbReference>
<keyword evidence="4" id="KW-1185">Reference proteome</keyword>
<dbReference type="PANTHER" id="PTHR31840">
    <property type="entry name" value="COILED-COIL DOMAIN-CONTAINING PROTEIN 97"/>
    <property type="match status" value="1"/>
</dbReference>
<name>B4JBW2_DROGR</name>
<dbReference type="OrthoDB" id="333176at2759"/>
<gene>
    <name evidence="3" type="primary">Dgri\GH10177</name>
    <name evidence="3" type="ORF">Dgri_GH10177</name>
</gene>
<dbReference type="EMBL" id="CH916368">
    <property type="protein sequence ID" value="EDW04065.1"/>
    <property type="molecule type" value="Genomic_DNA"/>
</dbReference>
<dbReference type="FunCoup" id="B4JBW2">
    <property type="interactions" value="1213"/>
</dbReference>
<proteinExistence type="predicted"/>
<dbReference type="KEGG" id="dgr:6561938"/>
<evidence type="ECO:0000256" key="1">
    <source>
        <dbReference type="SAM" id="MobiDB-lite"/>
    </source>
</evidence>
<dbReference type="InterPro" id="IPR040233">
    <property type="entry name" value="CCD97-like_C"/>
</dbReference>
<dbReference type="HOGENOM" id="CLU_058245_0_0_1"/>
<dbReference type="eggNOG" id="KOG3044">
    <property type="taxonomic scope" value="Eukaryota"/>
</dbReference>
<evidence type="ECO:0000259" key="2">
    <source>
        <dbReference type="Pfam" id="PF09747"/>
    </source>
</evidence>
<dbReference type="InterPro" id="IPR018613">
    <property type="entry name" value="Ccdc97-like"/>
</dbReference>
<dbReference type="STRING" id="7222.B4JBW2"/>
<feature type="compositionally biased region" description="Basic and acidic residues" evidence="1">
    <location>
        <begin position="319"/>
        <end position="336"/>
    </location>
</feature>
<dbReference type="SMR" id="B4JBW2"/>
<accession>B4JBW2</accession>
<reference evidence="3 4" key="1">
    <citation type="journal article" date="2007" name="Nature">
        <title>Evolution of genes and genomes on the Drosophila phylogeny.</title>
        <authorList>
            <consortium name="Drosophila 12 Genomes Consortium"/>
            <person name="Clark A.G."/>
            <person name="Eisen M.B."/>
            <person name="Smith D.R."/>
            <person name="Bergman C.M."/>
            <person name="Oliver B."/>
            <person name="Markow T.A."/>
            <person name="Kaufman T.C."/>
            <person name="Kellis M."/>
            <person name="Gelbart W."/>
            <person name="Iyer V.N."/>
            <person name="Pollard D.A."/>
            <person name="Sackton T.B."/>
            <person name="Larracuente A.M."/>
            <person name="Singh N.D."/>
            <person name="Abad J.P."/>
            <person name="Abt D.N."/>
            <person name="Adryan B."/>
            <person name="Aguade M."/>
            <person name="Akashi H."/>
            <person name="Anderson W.W."/>
            <person name="Aquadro C.F."/>
            <person name="Ardell D.H."/>
            <person name="Arguello R."/>
            <person name="Artieri C.G."/>
            <person name="Barbash D.A."/>
            <person name="Barker D."/>
            <person name="Barsanti P."/>
            <person name="Batterham P."/>
            <person name="Batzoglou S."/>
            <person name="Begun D."/>
            <person name="Bhutkar A."/>
            <person name="Blanco E."/>
            <person name="Bosak S.A."/>
            <person name="Bradley R.K."/>
            <person name="Brand A.D."/>
            <person name="Brent M.R."/>
            <person name="Brooks A.N."/>
            <person name="Brown R.H."/>
            <person name="Butlin R.K."/>
            <person name="Caggese C."/>
            <person name="Calvi B.R."/>
            <person name="Bernardo de Carvalho A."/>
            <person name="Caspi A."/>
            <person name="Castrezana S."/>
            <person name="Celniker S.E."/>
            <person name="Chang J.L."/>
            <person name="Chapple C."/>
            <person name="Chatterji S."/>
            <person name="Chinwalla A."/>
            <person name="Civetta A."/>
            <person name="Clifton S.W."/>
            <person name="Comeron J.M."/>
            <person name="Costello J.C."/>
            <person name="Coyne J.A."/>
            <person name="Daub J."/>
            <person name="David R.G."/>
            <person name="Delcher A.L."/>
            <person name="Delehaunty K."/>
            <person name="Do C.B."/>
            <person name="Ebling H."/>
            <person name="Edwards K."/>
            <person name="Eickbush T."/>
            <person name="Evans J.D."/>
            <person name="Filipski A."/>
            <person name="Findeiss S."/>
            <person name="Freyhult E."/>
            <person name="Fulton L."/>
            <person name="Fulton R."/>
            <person name="Garcia A.C."/>
            <person name="Gardiner A."/>
            <person name="Garfield D.A."/>
            <person name="Garvin B.E."/>
            <person name="Gibson G."/>
            <person name="Gilbert D."/>
            <person name="Gnerre S."/>
            <person name="Godfrey J."/>
            <person name="Good R."/>
            <person name="Gotea V."/>
            <person name="Gravely B."/>
            <person name="Greenberg A.J."/>
            <person name="Griffiths-Jones S."/>
            <person name="Gross S."/>
            <person name="Guigo R."/>
            <person name="Gustafson E.A."/>
            <person name="Haerty W."/>
            <person name="Hahn M.W."/>
            <person name="Halligan D.L."/>
            <person name="Halpern A.L."/>
            <person name="Halter G.M."/>
            <person name="Han M.V."/>
            <person name="Heger A."/>
            <person name="Hillier L."/>
            <person name="Hinrichs A.S."/>
            <person name="Holmes I."/>
            <person name="Hoskins R.A."/>
            <person name="Hubisz M.J."/>
            <person name="Hultmark D."/>
            <person name="Huntley M.A."/>
            <person name="Jaffe D.B."/>
            <person name="Jagadeeshan S."/>
            <person name="Jeck W.R."/>
            <person name="Johnson J."/>
            <person name="Jones C.D."/>
            <person name="Jordan W.C."/>
            <person name="Karpen G.H."/>
            <person name="Kataoka E."/>
            <person name="Keightley P.D."/>
            <person name="Kheradpour P."/>
            <person name="Kirkness E.F."/>
            <person name="Koerich L.B."/>
            <person name="Kristiansen K."/>
            <person name="Kudrna D."/>
            <person name="Kulathinal R.J."/>
            <person name="Kumar S."/>
            <person name="Kwok R."/>
            <person name="Lander E."/>
            <person name="Langley C.H."/>
            <person name="Lapoint R."/>
            <person name="Lazzaro B.P."/>
            <person name="Lee S.J."/>
            <person name="Levesque L."/>
            <person name="Li R."/>
            <person name="Lin C.F."/>
            <person name="Lin M.F."/>
            <person name="Lindblad-Toh K."/>
            <person name="Llopart A."/>
            <person name="Long M."/>
            <person name="Low L."/>
            <person name="Lozovsky E."/>
            <person name="Lu J."/>
            <person name="Luo M."/>
            <person name="Machado C.A."/>
            <person name="Makalowski W."/>
            <person name="Marzo M."/>
            <person name="Matsuda M."/>
            <person name="Matzkin L."/>
            <person name="McAllister B."/>
            <person name="McBride C.S."/>
            <person name="McKernan B."/>
            <person name="McKernan K."/>
            <person name="Mendez-Lago M."/>
            <person name="Minx P."/>
            <person name="Mollenhauer M.U."/>
            <person name="Montooth K."/>
            <person name="Mount S.M."/>
            <person name="Mu X."/>
            <person name="Myers E."/>
            <person name="Negre B."/>
            <person name="Newfeld S."/>
            <person name="Nielsen R."/>
            <person name="Noor M.A."/>
            <person name="O'Grady P."/>
            <person name="Pachter L."/>
            <person name="Papaceit M."/>
            <person name="Parisi M.J."/>
            <person name="Parisi M."/>
            <person name="Parts L."/>
            <person name="Pedersen J.S."/>
            <person name="Pesole G."/>
            <person name="Phillippy A.M."/>
            <person name="Ponting C.P."/>
            <person name="Pop M."/>
            <person name="Porcelli D."/>
            <person name="Powell J.R."/>
            <person name="Prohaska S."/>
            <person name="Pruitt K."/>
            <person name="Puig M."/>
            <person name="Quesneville H."/>
            <person name="Ram K.R."/>
            <person name="Rand D."/>
            <person name="Rasmussen M.D."/>
            <person name="Reed L.K."/>
            <person name="Reenan R."/>
            <person name="Reily A."/>
            <person name="Remington K.A."/>
            <person name="Rieger T.T."/>
            <person name="Ritchie M.G."/>
            <person name="Robin C."/>
            <person name="Rogers Y.H."/>
            <person name="Rohde C."/>
            <person name="Rozas J."/>
            <person name="Rubenfield M.J."/>
            <person name="Ruiz A."/>
            <person name="Russo S."/>
            <person name="Salzberg S.L."/>
            <person name="Sanchez-Gracia A."/>
            <person name="Saranga D.J."/>
            <person name="Sato H."/>
            <person name="Schaeffer S.W."/>
            <person name="Schatz M.C."/>
            <person name="Schlenke T."/>
            <person name="Schwartz R."/>
            <person name="Segarra C."/>
            <person name="Singh R.S."/>
            <person name="Sirot L."/>
            <person name="Sirota M."/>
            <person name="Sisneros N.B."/>
            <person name="Smith C.D."/>
            <person name="Smith T.F."/>
            <person name="Spieth J."/>
            <person name="Stage D.E."/>
            <person name="Stark A."/>
            <person name="Stephan W."/>
            <person name="Strausberg R.L."/>
            <person name="Strempel S."/>
            <person name="Sturgill D."/>
            <person name="Sutton G."/>
            <person name="Sutton G.G."/>
            <person name="Tao W."/>
            <person name="Teichmann S."/>
            <person name="Tobari Y.N."/>
            <person name="Tomimura Y."/>
            <person name="Tsolas J.M."/>
            <person name="Valente V.L."/>
            <person name="Venter E."/>
            <person name="Venter J.C."/>
            <person name="Vicario S."/>
            <person name="Vieira F.G."/>
            <person name="Vilella A.J."/>
            <person name="Villasante A."/>
            <person name="Walenz B."/>
            <person name="Wang J."/>
            <person name="Wasserman M."/>
            <person name="Watts T."/>
            <person name="Wilson D."/>
            <person name="Wilson R.K."/>
            <person name="Wing R.A."/>
            <person name="Wolfner M.F."/>
            <person name="Wong A."/>
            <person name="Wong G.K."/>
            <person name="Wu C.I."/>
            <person name="Wu G."/>
            <person name="Yamamoto D."/>
            <person name="Yang H.P."/>
            <person name="Yang S.P."/>
            <person name="Yorke J.A."/>
            <person name="Yoshida K."/>
            <person name="Zdobnov E."/>
            <person name="Zhang P."/>
            <person name="Zhang Y."/>
            <person name="Zimin A.V."/>
            <person name="Baldwin J."/>
            <person name="Abdouelleil A."/>
            <person name="Abdulkadir J."/>
            <person name="Abebe A."/>
            <person name="Abera B."/>
            <person name="Abreu J."/>
            <person name="Acer S.C."/>
            <person name="Aftuck L."/>
            <person name="Alexander A."/>
            <person name="An P."/>
            <person name="Anderson E."/>
            <person name="Anderson S."/>
            <person name="Arachi H."/>
            <person name="Azer M."/>
            <person name="Bachantsang P."/>
            <person name="Barry A."/>
            <person name="Bayul T."/>
            <person name="Berlin A."/>
            <person name="Bessette D."/>
            <person name="Bloom T."/>
            <person name="Blye J."/>
            <person name="Boguslavskiy L."/>
            <person name="Bonnet C."/>
            <person name="Boukhgalter B."/>
            <person name="Bourzgui I."/>
            <person name="Brown A."/>
            <person name="Cahill P."/>
            <person name="Channer S."/>
            <person name="Cheshatsang Y."/>
            <person name="Chuda L."/>
            <person name="Citroen M."/>
            <person name="Collymore A."/>
            <person name="Cooke P."/>
            <person name="Costello M."/>
            <person name="D'Aco K."/>
            <person name="Daza R."/>
            <person name="De Haan G."/>
            <person name="DeGray S."/>
            <person name="DeMaso C."/>
            <person name="Dhargay N."/>
            <person name="Dooley K."/>
            <person name="Dooley E."/>
            <person name="Doricent M."/>
            <person name="Dorje P."/>
            <person name="Dorjee K."/>
            <person name="Dupes A."/>
            <person name="Elong R."/>
            <person name="Falk J."/>
            <person name="Farina A."/>
            <person name="Faro S."/>
            <person name="Ferguson D."/>
            <person name="Fisher S."/>
            <person name="Foley C.D."/>
            <person name="Franke A."/>
            <person name="Friedrich D."/>
            <person name="Gadbois L."/>
            <person name="Gearin G."/>
            <person name="Gearin C.R."/>
            <person name="Giannoukos G."/>
            <person name="Goode T."/>
            <person name="Graham J."/>
            <person name="Grandbois E."/>
            <person name="Grewal S."/>
            <person name="Gyaltsen K."/>
            <person name="Hafez N."/>
            <person name="Hagos B."/>
            <person name="Hall J."/>
            <person name="Henson C."/>
            <person name="Hollinger A."/>
            <person name="Honan T."/>
            <person name="Huard M.D."/>
            <person name="Hughes L."/>
            <person name="Hurhula B."/>
            <person name="Husby M.E."/>
            <person name="Kamat A."/>
            <person name="Kanga B."/>
            <person name="Kashin S."/>
            <person name="Khazanovich D."/>
            <person name="Kisner P."/>
            <person name="Lance K."/>
            <person name="Lara M."/>
            <person name="Lee W."/>
            <person name="Lennon N."/>
            <person name="Letendre F."/>
            <person name="LeVine R."/>
            <person name="Lipovsky A."/>
            <person name="Liu X."/>
            <person name="Liu J."/>
            <person name="Liu S."/>
            <person name="Lokyitsang T."/>
            <person name="Lokyitsang Y."/>
            <person name="Lubonja R."/>
            <person name="Lui A."/>
            <person name="MacDonald P."/>
            <person name="Magnisalis V."/>
            <person name="Maru K."/>
            <person name="Matthews C."/>
            <person name="McCusker W."/>
            <person name="McDonough S."/>
            <person name="Mehta T."/>
            <person name="Meldrim J."/>
            <person name="Meneus L."/>
            <person name="Mihai O."/>
            <person name="Mihalev A."/>
            <person name="Mihova T."/>
            <person name="Mittelman R."/>
            <person name="Mlenga V."/>
            <person name="Montmayeur A."/>
            <person name="Mulrain L."/>
            <person name="Navidi A."/>
            <person name="Naylor J."/>
            <person name="Negash T."/>
            <person name="Nguyen T."/>
            <person name="Nguyen N."/>
            <person name="Nicol R."/>
            <person name="Norbu C."/>
            <person name="Norbu N."/>
            <person name="Novod N."/>
            <person name="O'Neill B."/>
            <person name="Osman S."/>
            <person name="Markiewicz E."/>
            <person name="Oyono O.L."/>
            <person name="Patti C."/>
            <person name="Phunkhang P."/>
            <person name="Pierre F."/>
            <person name="Priest M."/>
            <person name="Raghuraman S."/>
            <person name="Rege F."/>
            <person name="Reyes R."/>
            <person name="Rise C."/>
            <person name="Rogov P."/>
            <person name="Ross K."/>
            <person name="Ryan E."/>
            <person name="Settipalli S."/>
            <person name="Shea T."/>
            <person name="Sherpa N."/>
            <person name="Shi L."/>
            <person name="Shih D."/>
            <person name="Sparrow T."/>
            <person name="Spaulding J."/>
            <person name="Stalker J."/>
            <person name="Stange-Thomann N."/>
            <person name="Stavropoulos S."/>
            <person name="Stone C."/>
            <person name="Strader C."/>
            <person name="Tesfaye S."/>
            <person name="Thomson T."/>
            <person name="Thoulutsang Y."/>
            <person name="Thoulutsang D."/>
            <person name="Topham K."/>
            <person name="Topping I."/>
            <person name="Tsamla T."/>
            <person name="Vassiliev H."/>
            <person name="Vo A."/>
            <person name="Wangchuk T."/>
            <person name="Wangdi T."/>
            <person name="Weiand M."/>
            <person name="Wilkinson J."/>
            <person name="Wilson A."/>
            <person name="Yadav S."/>
            <person name="Young G."/>
            <person name="Yu Q."/>
            <person name="Zembek L."/>
            <person name="Zhong D."/>
            <person name="Zimmer A."/>
            <person name="Zwirko Z."/>
            <person name="Jaffe D.B."/>
            <person name="Alvarez P."/>
            <person name="Brockman W."/>
            <person name="Butler J."/>
            <person name="Chin C."/>
            <person name="Gnerre S."/>
            <person name="Grabherr M."/>
            <person name="Kleber M."/>
            <person name="Mauceli E."/>
            <person name="MacCallum I."/>
        </authorList>
    </citation>
    <scope>NUCLEOTIDE SEQUENCE [LARGE SCALE GENOMIC DNA]</scope>
    <source>
        <strain evidence="4">Tucson 15287-2541.00</strain>
    </source>
</reference>
<feature type="compositionally biased region" description="Acidic residues" evidence="1">
    <location>
        <begin position="306"/>
        <end position="318"/>
    </location>
</feature>
<feature type="region of interest" description="Disordered" evidence="1">
    <location>
        <begin position="306"/>
        <end position="358"/>
    </location>
</feature>
<dbReference type="Pfam" id="PF09747">
    <property type="entry name" value="CCD97-like_C"/>
    <property type="match status" value="1"/>
</dbReference>
<protein>
    <submittedName>
        <fullName evidence="3">GH10177</fullName>
    </submittedName>
</protein>
<dbReference type="PhylomeDB" id="B4JBW2"/>
<evidence type="ECO:0000313" key="3">
    <source>
        <dbReference type="EMBL" id="EDW04065.1"/>
    </source>
</evidence>
<evidence type="ECO:0000313" key="4">
    <source>
        <dbReference type="Proteomes" id="UP000001070"/>
    </source>
</evidence>
<dbReference type="OMA" id="LDVYMRH"/>